<keyword evidence="2" id="KW-0378">Hydrolase</keyword>
<evidence type="ECO:0000313" key="2">
    <source>
        <dbReference type="EMBL" id="HIR70930.1"/>
    </source>
</evidence>
<accession>A0A9D1E9K9</accession>
<dbReference type="EMBL" id="DVHM01000103">
    <property type="protein sequence ID" value="HIR70930.1"/>
    <property type="molecule type" value="Genomic_DNA"/>
</dbReference>
<dbReference type="AlphaFoldDB" id="A0A9D1E9K9"/>
<dbReference type="PANTHER" id="PTHR34448">
    <property type="entry name" value="AMINOPEPTIDASE"/>
    <property type="match status" value="1"/>
</dbReference>
<evidence type="ECO:0000256" key="1">
    <source>
        <dbReference type="ARBA" id="ARBA00022723"/>
    </source>
</evidence>
<evidence type="ECO:0000313" key="3">
    <source>
        <dbReference type="Proteomes" id="UP000823912"/>
    </source>
</evidence>
<dbReference type="GO" id="GO:0004177">
    <property type="term" value="F:aminopeptidase activity"/>
    <property type="evidence" value="ECO:0007669"/>
    <property type="project" value="UniProtKB-KW"/>
</dbReference>
<name>A0A9D1E9K9_9FIRM</name>
<keyword evidence="1" id="KW-0479">Metal-binding</keyword>
<dbReference type="Pfam" id="PF02073">
    <property type="entry name" value="Peptidase_M29"/>
    <property type="match status" value="1"/>
</dbReference>
<dbReference type="InterPro" id="IPR052170">
    <property type="entry name" value="M29_Exopeptidase"/>
</dbReference>
<dbReference type="InterPro" id="IPR000787">
    <property type="entry name" value="Peptidase_M29"/>
</dbReference>
<protein>
    <submittedName>
        <fullName evidence="2">Aminopeptidase</fullName>
    </submittedName>
</protein>
<gene>
    <name evidence="2" type="ORF">IAA55_06590</name>
</gene>
<dbReference type="GO" id="GO:0046872">
    <property type="term" value="F:metal ion binding"/>
    <property type="evidence" value="ECO:0007669"/>
    <property type="project" value="UniProtKB-KW"/>
</dbReference>
<dbReference type="PANTHER" id="PTHR34448:SF3">
    <property type="entry name" value="AMINOPEPTIDASE AMPS"/>
    <property type="match status" value="1"/>
</dbReference>
<organism evidence="2 3">
    <name type="scientific">Candidatus Pullilachnospira gallistercoris</name>
    <dbReference type="NCBI Taxonomy" id="2840911"/>
    <lineage>
        <taxon>Bacteria</taxon>
        <taxon>Bacillati</taxon>
        <taxon>Bacillota</taxon>
        <taxon>Clostridia</taxon>
        <taxon>Lachnospirales</taxon>
        <taxon>Lachnospiraceae</taxon>
        <taxon>Lachnospiraceae incertae sedis</taxon>
        <taxon>Candidatus Pullilachnospira</taxon>
    </lineage>
</organism>
<keyword evidence="2" id="KW-0031">Aminopeptidase</keyword>
<dbReference type="SUPFAM" id="SSF144052">
    <property type="entry name" value="Thermophilic metalloprotease-like"/>
    <property type="match status" value="1"/>
</dbReference>
<dbReference type="GO" id="GO:0006508">
    <property type="term" value="P:proteolysis"/>
    <property type="evidence" value="ECO:0007669"/>
    <property type="project" value="InterPro"/>
</dbReference>
<sequence length="703" mass="80407">MGSICFYEPSEELQERYDLAAERIREIPGEHCLPERFWLYFTEVSDFVGQVQEIYERQRSGQLERRTEEEGKRDNEAFYGRLAPGTYEKGMLNPAHAVETLGEEVGGMLSFLYSDMLSMIPAAFEGRQDLLTIWSELFLQVYGCFTEELEGADSRWEFTPEQLHNISRNVKDAVYWFYHDYCEIFAAEPVMTMVDPGYDFFTSIVMDSDLSDNRYLYRYGSFIGENELRMADFLRGLPEEKIAAMARTFTEGYRIGFAVTRKDITKKKTVKIEFPIGFERVVREAVKQFADMGLSVVISRESVTSFAGRGNGKRGCYSTSPNRQFDYDHKDDRAYYFDKSFVERRLEVLRDTFEKHREQAAVYGGPAVIEVFGETPFEPVNKPEKKNYSQKQNELNVYHASRSGEITNTYVPGDAYSFTIIAFPLPSIGPDFEEIFARTVEVNTLDYTLYQRMQQKIIDVLDQGTHVHVTGRGDNHTDITVALHPLRDPAKETNFENCVADVNIPVGEVFTSPLLEGTSGVLHVTKVYLGELCYRDLELVFEDGMVTSCTCGNFATEEENRNYVTDNVLYHHKTLPMGEFAIGTNTTAYRMARDFGIADKLPILIAEKTGPHFAVGDTCYSHSEDVPMYNPDGKEVIARENRFSLMRKEDPSKAYFNCHTDITIPYNELKDITVVCEDGRQIPVIRDGKFVVPGTEELNLPLE</sequence>
<keyword evidence="2" id="KW-0645">Protease</keyword>
<comment type="caution">
    <text evidence="2">The sequence shown here is derived from an EMBL/GenBank/DDBJ whole genome shotgun (WGS) entry which is preliminary data.</text>
</comment>
<dbReference type="Proteomes" id="UP000823912">
    <property type="component" value="Unassembled WGS sequence"/>
</dbReference>
<proteinExistence type="predicted"/>
<reference evidence="2" key="1">
    <citation type="submission" date="2020-10" db="EMBL/GenBank/DDBJ databases">
        <authorList>
            <person name="Gilroy R."/>
        </authorList>
    </citation>
    <scope>NUCLEOTIDE SEQUENCE</scope>
    <source>
        <strain evidence="2">ChiSjej5B23-6657</strain>
    </source>
</reference>
<reference evidence="2" key="2">
    <citation type="journal article" date="2021" name="PeerJ">
        <title>Extensive microbial diversity within the chicken gut microbiome revealed by metagenomics and culture.</title>
        <authorList>
            <person name="Gilroy R."/>
            <person name="Ravi A."/>
            <person name="Getino M."/>
            <person name="Pursley I."/>
            <person name="Horton D.L."/>
            <person name="Alikhan N.F."/>
            <person name="Baker D."/>
            <person name="Gharbi K."/>
            <person name="Hall N."/>
            <person name="Watson M."/>
            <person name="Adriaenssens E.M."/>
            <person name="Foster-Nyarko E."/>
            <person name="Jarju S."/>
            <person name="Secka A."/>
            <person name="Antonio M."/>
            <person name="Oren A."/>
            <person name="Chaudhuri R.R."/>
            <person name="La Ragione R."/>
            <person name="Hildebrand F."/>
            <person name="Pallen M.J."/>
        </authorList>
    </citation>
    <scope>NUCLEOTIDE SEQUENCE</scope>
    <source>
        <strain evidence="2">ChiSjej5B23-6657</strain>
    </source>
</reference>